<dbReference type="GO" id="GO:0020037">
    <property type="term" value="F:heme binding"/>
    <property type="evidence" value="ECO:0007669"/>
    <property type="project" value="InterPro"/>
</dbReference>
<dbReference type="FunFam" id="1.10.630.10:FF:000051">
    <property type="entry name" value="Cytochrome P450 monooxygenase (Fum15)"/>
    <property type="match status" value="1"/>
</dbReference>
<dbReference type="Pfam" id="PF00067">
    <property type="entry name" value="p450"/>
    <property type="match status" value="1"/>
</dbReference>
<dbReference type="InterPro" id="IPR002401">
    <property type="entry name" value="Cyt_P450_E_grp-I"/>
</dbReference>
<proteinExistence type="predicted"/>
<evidence type="ECO:0000256" key="2">
    <source>
        <dbReference type="ARBA" id="ARBA00022723"/>
    </source>
</evidence>
<dbReference type="Gene3D" id="1.10.630.10">
    <property type="entry name" value="Cytochrome P450"/>
    <property type="match status" value="1"/>
</dbReference>
<evidence type="ECO:0000256" key="4">
    <source>
        <dbReference type="PIRSR" id="PIRSR602401-1"/>
    </source>
</evidence>
<dbReference type="PANTHER" id="PTHR24305">
    <property type="entry name" value="CYTOCHROME P450"/>
    <property type="match status" value="1"/>
</dbReference>
<keyword evidence="6" id="KW-1185">Reference proteome</keyword>
<dbReference type="STRING" id="2594813.A0A395MI66"/>
<dbReference type="Proteomes" id="UP000265631">
    <property type="component" value="Unassembled WGS sequence"/>
</dbReference>
<dbReference type="CDD" id="cd11069">
    <property type="entry name" value="CYP_FUM15-like"/>
    <property type="match status" value="1"/>
</dbReference>
<dbReference type="GO" id="GO:0005506">
    <property type="term" value="F:iron ion binding"/>
    <property type="evidence" value="ECO:0007669"/>
    <property type="project" value="InterPro"/>
</dbReference>
<reference evidence="5 6" key="1">
    <citation type="journal article" date="2018" name="PLoS Pathog.">
        <title>Evolution of structural diversity of trichothecenes, a family of toxins produced by plant pathogenic and entomopathogenic fungi.</title>
        <authorList>
            <person name="Proctor R.H."/>
            <person name="McCormick S.P."/>
            <person name="Kim H.S."/>
            <person name="Cardoza R.E."/>
            <person name="Stanley A.M."/>
            <person name="Lindo L."/>
            <person name="Kelly A."/>
            <person name="Brown D.W."/>
            <person name="Lee T."/>
            <person name="Vaughan M.M."/>
            <person name="Alexander N.J."/>
            <person name="Busman M."/>
            <person name="Gutierrez S."/>
        </authorList>
    </citation>
    <scope>NUCLEOTIDE SEQUENCE [LARGE SCALE GENOMIC DNA]</scope>
    <source>
        <strain evidence="5 6">NRRL 13405</strain>
    </source>
</reference>
<dbReference type="GO" id="GO:0004497">
    <property type="term" value="F:monooxygenase activity"/>
    <property type="evidence" value="ECO:0007669"/>
    <property type="project" value="InterPro"/>
</dbReference>
<evidence type="ECO:0000313" key="5">
    <source>
        <dbReference type="EMBL" id="RFN46953.1"/>
    </source>
</evidence>
<evidence type="ECO:0000256" key="3">
    <source>
        <dbReference type="ARBA" id="ARBA00023004"/>
    </source>
</evidence>
<comment type="cofactor">
    <cofactor evidence="4">
        <name>heme</name>
        <dbReference type="ChEBI" id="CHEBI:30413"/>
    </cofactor>
</comment>
<evidence type="ECO:0000256" key="1">
    <source>
        <dbReference type="ARBA" id="ARBA00022617"/>
    </source>
</evidence>
<dbReference type="InterPro" id="IPR001128">
    <property type="entry name" value="Cyt_P450"/>
</dbReference>
<gene>
    <name evidence="5" type="ORF">FIE12Z_8782</name>
</gene>
<dbReference type="PRINTS" id="PR00385">
    <property type="entry name" value="P450"/>
</dbReference>
<dbReference type="PANTHER" id="PTHR24305:SF227">
    <property type="entry name" value="P450, PUTATIVE (EUROFUNG)-RELATED"/>
    <property type="match status" value="1"/>
</dbReference>
<dbReference type="PRINTS" id="PR00463">
    <property type="entry name" value="EP450I"/>
</dbReference>
<dbReference type="InterPro" id="IPR050121">
    <property type="entry name" value="Cytochrome_P450_monoxygenase"/>
</dbReference>
<comment type="caution">
    <text evidence="5">The sequence shown here is derived from an EMBL/GenBank/DDBJ whole genome shotgun (WGS) entry which is preliminary data.</text>
</comment>
<keyword evidence="1 4" id="KW-0349">Heme</keyword>
<feature type="binding site" description="axial binding residue" evidence="4">
    <location>
        <position position="467"/>
    </location>
    <ligand>
        <name>heme</name>
        <dbReference type="ChEBI" id="CHEBI:30413"/>
    </ligand>
    <ligandPart>
        <name>Fe</name>
        <dbReference type="ChEBI" id="CHEBI:18248"/>
    </ligandPart>
</feature>
<evidence type="ECO:0000313" key="6">
    <source>
        <dbReference type="Proteomes" id="UP000265631"/>
    </source>
</evidence>
<dbReference type="GO" id="GO:0016705">
    <property type="term" value="F:oxidoreductase activity, acting on paired donors, with incorporation or reduction of molecular oxygen"/>
    <property type="evidence" value="ECO:0007669"/>
    <property type="project" value="InterPro"/>
</dbReference>
<keyword evidence="3 4" id="KW-0408">Iron</keyword>
<dbReference type="EMBL" id="PXXK01000277">
    <property type="protein sequence ID" value="RFN46953.1"/>
    <property type="molecule type" value="Genomic_DNA"/>
</dbReference>
<keyword evidence="2 4" id="KW-0479">Metal-binding</keyword>
<name>A0A395MI66_9HYPO</name>
<sequence length="527" mass="58844">MGLPWQIITATSAISSLSLAWSRDSWSRSQLLGHFSIFWVAGFAVWGPSGNHWFMGQSKKIMAEPSGVPMRQWAAEIPNDGLICYRGFFNQERVMVSSPKALAEVLVTNSYAFPKPSHFRWSIGRILGVGILLAEGEEHKMQRRSLTPAFAFRHIKNLYPVFWRKAREVTRAMMAEFSQQEETQVEISGWASRATLDIIGVAGMGRDFGAIKNPDNTLAQTYSKIFKPSRQAQILALVGMIIPMEFITKLPFRRNEDISKAANDIRAICRDLIQEKKAKMANKEQADVDILSVALESGGFTDENLVDQLMTFLAAGHETTASAMTWAIYMLSRYSDIQTRLREEVRERLPSVDSDVDITSLDIDRMPYLNAVCSEVLRYYAPVPLTMRDAAYDTTILGHPIRRGTRVVIVPWATHFDHGLWGPDADQFNPDRWLSADGESGADRKAASGGASSNYAFLTFLHGPRSCIGQSFAKAEFACLLAAWIGRFEFSLANPEEMDEKNVEIRGGVTARPAKGMHVKVKVVGGY</sequence>
<dbReference type="SUPFAM" id="SSF48264">
    <property type="entry name" value="Cytochrome P450"/>
    <property type="match status" value="1"/>
</dbReference>
<protein>
    <submittedName>
        <fullName evidence="5">Uncharacterized protein</fullName>
    </submittedName>
</protein>
<accession>A0A395MI66</accession>
<dbReference type="AlphaFoldDB" id="A0A395MI66"/>
<dbReference type="InterPro" id="IPR036396">
    <property type="entry name" value="Cyt_P450_sf"/>
</dbReference>
<organism evidence="5 6">
    <name type="scientific">Fusarium flagelliforme</name>
    <dbReference type="NCBI Taxonomy" id="2675880"/>
    <lineage>
        <taxon>Eukaryota</taxon>
        <taxon>Fungi</taxon>
        <taxon>Dikarya</taxon>
        <taxon>Ascomycota</taxon>
        <taxon>Pezizomycotina</taxon>
        <taxon>Sordariomycetes</taxon>
        <taxon>Hypocreomycetidae</taxon>
        <taxon>Hypocreales</taxon>
        <taxon>Nectriaceae</taxon>
        <taxon>Fusarium</taxon>
        <taxon>Fusarium incarnatum-equiseti species complex</taxon>
    </lineage>
</organism>